<dbReference type="AlphaFoldDB" id="A0A5K7Z7Q8"/>
<dbReference type="PANTHER" id="PTHR43072">
    <property type="entry name" value="N-ACETYLTRANSFERASE"/>
    <property type="match status" value="1"/>
</dbReference>
<evidence type="ECO:0000313" key="2">
    <source>
        <dbReference type="EMBL" id="BBO77836.1"/>
    </source>
</evidence>
<proteinExistence type="predicted"/>
<dbReference type="PROSITE" id="PS51186">
    <property type="entry name" value="GNAT"/>
    <property type="match status" value="1"/>
</dbReference>
<dbReference type="RefSeq" id="WP_155306537.1">
    <property type="nucleotide sequence ID" value="NZ_AP021875.1"/>
</dbReference>
<organism evidence="2 3">
    <name type="scientific">Desulfosarcina widdelii</name>
    <dbReference type="NCBI Taxonomy" id="947919"/>
    <lineage>
        <taxon>Bacteria</taxon>
        <taxon>Pseudomonadati</taxon>
        <taxon>Thermodesulfobacteriota</taxon>
        <taxon>Desulfobacteria</taxon>
        <taxon>Desulfobacterales</taxon>
        <taxon>Desulfosarcinaceae</taxon>
        <taxon>Desulfosarcina</taxon>
    </lineage>
</organism>
<accession>A0A5K7Z7Q8</accession>
<dbReference type="KEGG" id="dwd:DSCW_52530"/>
<dbReference type="Pfam" id="PF00583">
    <property type="entry name" value="Acetyltransf_1"/>
    <property type="match status" value="1"/>
</dbReference>
<dbReference type="CDD" id="cd04301">
    <property type="entry name" value="NAT_SF"/>
    <property type="match status" value="1"/>
</dbReference>
<protein>
    <recommendedName>
        <fullName evidence="1">N-acetyltransferase domain-containing protein</fullName>
    </recommendedName>
</protein>
<evidence type="ECO:0000313" key="3">
    <source>
        <dbReference type="Proteomes" id="UP000427769"/>
    </source>
</evidence>
<keyword evidence="3" id="KW-1185">Reference proteome</keyword>
<dbReference type="Proteomes" id="UP000427769">
    <property type="component" value="Chromosome"/>
</dbReference>
<dbReference type="InterPro" id="IPR000182">
    <property type="entry name" value="GNAT_dom"/>
</dbReference>
<evidence type="ECO:0000259" key="1">
    <source>
        <dbReference type="PROSITE" id="PS51186"/>
    </source>
</evidence>
<dbReference type="GO" id="GO:0016747">
    <property type="term" value="F:acyltransferase activity, transferring groups other than amino-acyl groups"/>
    <property type="evidence" value="ECO:0007669"/>
    <property type="project" value="InterPro"/>
</dbReference>
<dbReference type="SUPFAM" id="SSF55729">
    <property type="entry name" value="Acyl-CoA N-acyltransferases (Nat)"/>
    <property type="match status" value="1"/>
</dbReference>
<dbReference type="EMBL" id="AP021875">
    <property type="protein sequence ID" value="BBO77836.1"/>
    <property type="molecule type" value="Genomic_DNA"/>
</dbReference>
<dbReference type="InterPro" id="IPR016181">
    <property type="entry name" value="Acyl_CoA_acyltransferase"/>
</dbReference>
<sequence>MGTIDLKKLKIRSLKEGDVGSVVKIDAEVLGQERTEFYQRKCKGATDSSDQLVTSLVAEYEGQIIGFVMGNLYLGEYGIPEKTASLDTIGVSPDYQKKGIGSELIKTYIEKLRKAGVEKIYGMIEWNDWSMFMLFEKCGFVPSRTINLELKV</sequence>
<dbReference type="OrthoDB" id="9788850at2"/>
<dbReference type="Gene3D" id="3.40.630.30">
    <property type="match status" value="1"/>
</dbReference>
<name>A0A5K7Z7Q8_9BACT</name>
<feature type="domain" description="N-acetyltransferase" evidence="1">
    <location>
        <begin position="9"/>
        <end position="152"/>
    </location>
</feature>
<reference evidence="2 3" key="1">
    <citation type="submission" date="2019-11" db="EMBL/GenBank/DDBJ databases">
        <title>Comparative genomics of hydrocarbon-degrading Desulfosarcina strains.</title>
        <authorList>
            <person name="Watanabe M."/>
            <person name="Kojima H."/>
            <person name="Fukui M."/>
        </authorList>
    </citation>
    <scope>NUCLEOTIDE SEQUENCE [LARGE SCALE GENOMIC DNA]</scope>
    <source>
        <strain evidence="2 3">PP31</strain>
    </source>
</reference>
<gene>
    <name evidence="2" type="ORF">DSCW_52530</name>
</gene>